<reference evidence="2 3" key="1">
    <citation type="submission" date="2024-03" db="EMBL/GenBank/DDBJ databases">
        <authorList>
            <person name="Gkanogiannis A."/>
            <person name="Becerra Lopez-Lavalle L."/>
        </authorList>
    </citation>
    <scope>NUCLEOTIDE SEQUENCE [LARGE SCALE GENOMIC DNA]</scope>
</reference>
<evidence type="ECO:0000313" key="3">
    <source>
        <dbReference type="Proteomes" id="UP001642487"/>
    </source>
</evidence>
<gene>
    <name evidence="2" type="ORF">CITCOLO1_LOCUS21618</name>
</gene>
<dbReference type="EMBL" id="OZ021743">
    <property type="protein sequence ID" value="CAK9329181.1"/>
    <property type="molecule type" value="Genomic_DNA"/>
</dbReference>
<organism evidence="2 3">
    <name type="scientific">Citrullus colocynthis</name>
    <name type="common">colocynth</name>
    <dbReference type="NCBI Taxonomy" id="252529"/>
    <lineage>
        <taxon>Eukaryota</taxon>
        <taxon>Viridiplantae</taxon>
        <taxon>Streptophyta</taxon>
        <taxon>Embryophyta</taxon>
        <taxon>Tracheophyta</taxon>
        <taxon>Spermatophyta</taxon>
        <taxon>Magnoliopsida</taxon>
        <taxon>eudicotyledons</taxon>
        <taxon>Gunneridae</taxon>
        <taxon>Pentapetalae</taxon>
        <taxon>rosids</taxon>
        <taxon>fabids</taxon>
        <taxon>Cucurbitales</taxon>
        <taxon>Cucurbitaceae</taxon>
        <taxon>Benincaseae</taxon>
        <taxon>Citrullus</taxon>
    </lineage>
</organism>
<feature type="compositionally biased region" description="Low complexity" evidence="1">
    <location>
        <begin position="20"/>
        <end position="32"/>
    </location>
</feature>
<evidence type="ECO:0000256" key="1">
    <source>
        <dbReference type="SAM" id="MobiDB-lite"/>
    </source>
</evidence>
<evidence type="ECO:0000313" key="2">
    <source>
        <dbReference type="EMBL" id="CAK9329181.1"/>
    </source>
</evidence>
<sequence length="125" mass="13666">MHNDGTIPLVPTIPAHNACSTSGSERSSQPSSSLSTLSLLLLRRSSPAKPHLTDSFIICIVSRMTVSEASDLAGKVTSNSPHSCLVQISPKKSRPNLVVDGSRYSCLTASCYYYRRDFSEKWGRY</sequence>
<keyword evidence="3" id="KW-1185">Reference proteome</keyword>
<proteinExistence type="predicted"/>
<protein>
    <submittedName>
        <fullName evidence="2">Uncharacterized protein</fullName>
    </submittedName>
</protein>
<dbReference type="Proteomes" id="UP001642487">
    <property type="component" value="Chromosome 9"/>
</dbReference>
<feature type="region of interest" description="Disordered" evidence="1">
    <location>
        <begin position="1"/>
        <end position="32"/>
    </location>
</feature>
<accession>A0ABP0ZCT9</accession>
<name>A0ABP0ZCT9_9ROSI</name>